<proteinExistence type="predicted"/>
<name>V9FDD9_PHYNI</name>
<comment type="cofactor">
    <cofactor evidence="1">
        <name>a divalent metal cation</name>
        <dbReference type="ChEBI" id="CHEBI:60240"/>
    </cofactor>
</comment>
<organism evidence="5 6">
    <name type="scientific">Phytophthora nicotianae P1569</name>
    <dbReference type="NCBI Taxonomy" id="1317065"/>
    <lineage>
        <taxon>Eukaryota</taxon>
        <taxon>Sar</taxon>
        <taxon>Stramenopiles</taxon>
        <taxon>Oomycota</taxon>
        <taxon>Peronosporomycetes</taxon>
        <taxon>Peronosporales</taxon>
        <taxon>Peronosporaceae</taxon>
        <taxon>Phytophthora</taxon>
    </lineage>
</organism>
<feature type="non-terminal residue" evidence="5">
    <location>
        <position position="1"/>
    </location>
</feature>
<dbReference type="OrthoDB" id="95977at2759"/>
<comment type="caution">
    <text evidence="5">The sequence shown here is derived from an EMBL/GenBank/DDBJ whole genome shotgun (WGS) entry which is preliminary data.</text>
</comment>
<evidence type="ECO:0000256" key="3">
    <source>
        <dbReference type="SAM" id="MobiDB-lite"/>
    </source>
</evidence>
<keyword evidence="2" id="KW-0479">Metal-binding</keyword>
<gene>
    <name evidence="5" type="ORF">F443_06948</name>
</gene>
<dbReference type="AlphaFoldDB" id="V9FDD9"/>
<feature type="compositionally biased region" description="Basic residues" evidence="3">
    <location>
        <begin position="142"/>
        <end position="155"/>
    </location>
</feature>
<keyword evidence="6" id="KW-1185">Reference proteome</keyword>
<evidence type="ECO:0000313" key="5">
    <source>
        <dbReference type="EMBL" id="ETI49126.1"/>
    </source>
</evidence>
<dbReference type="Pfam" id="PF13359">
    <property type="entry name" value="DDE_Tnp_4"/>
    <property type="match status" value="1"/>
</dbReference>
<feature type="domain" description="DDE Tnp4" evidence="4">
    <location>
        <begin position="1"/>
        <end position="132"/>
    </location>
</feature>
<accession>V9FDD9</accession>
<dbReference type="HOGENOM" id="CLU_128024_0_0_1"/>
<dbReference type="EMBL" id="ANIZ01001138">
    <property type="protein sequence ID" value="ETI49126.1"/>
    <property type="molecule type" value="Genomic_DNA"/>
</dbReference>
<sequence length="181" mass="20530">HALKYQTISTPDGLITHLYGPFPGRNHDIKLFKESRIASAIQNDERFKFYRVYGDQAYGNDGVLASPFTGAIGNLPQDQKLVNKNMSRVRVSVEWRYGQVVMYWTALDFKRQSRSGTQPVGTMYRVGVLLTNCMSPLTEKSLRKKKPTASRKKLKAPVDSDSDNRDEIAVTWSDDQLEKGL</sequence>
<dbReference type="InterPro" id="IPR027806">
    <property type="entry name" value="HARBI1_dom"/>
</dbReference>
<dbReference type="GO" id="GO:0046872">
    <property type="term" value="F:metal ion binding"/>
    <property type="evidence" value="ECO:0007669"/>
    <property type="project" value="UniProtKB-KW"/>
</dbReference>
<evidence type="ECO:0000313" key="6">
    <source>
        <dbReference type="Proteomes" id="UP000018721"/>
    </source>
</evidence>
<evidence type="ECO:0000256" key="1">
    <source>
        <dbReference type="ARBA" id="ARBA00001968"/>
    </source>
</evidence>
<evidence type="ECO:0000259" key="4">
    <source>
        <dbReference type="Pfam" id="PF13359"/>
    </source>
</evidence>
<reference evidence="5 6" key="1">
    <citation type="submission" date="2013-11" db="EMBL/GenBank/DDBJ databases">
        <title>The Genome Sequence of Phytophthora parasitica P1569.</title>
        <authorList>
            <consortium name="The Broad Institute Genomics Platform"/>
            <person name="Russ C."/>
            <person name="Tyler B."/>
            <person name="Panabieres F."/>
            <person name="Shan W."/>
            <person name="Tripathy S."/>
            <person name="Grunwald N."/>
            <person name="Machado M."/>
            <person name="Johnson C.S."/>
            <person name="Arredondo F."/>
            <person name="Hong C."/>
            <person name="Coffey M."/>
            <person name="Young S.K."/>
            <person name="Zeng Q."/>
            <person name="Gargeya S."/>
            <person name="Fitzgerald M."/>
            <person name="Abouelleil A."/>
            <person name="Alvarado L."/>
            <person name="Chapman S.B."/>
            <person name="Gainer-Dewar J."/>
            <person name="Goldberg J."/>
            <person name="Griggs A."/>
            <person name="Gujja S."/>
            <person name="Hansen M."/>
            <person name="Howarth C."/>
            <person name="Imamovic A."/>
            <person name="Ireland A."/>
            <person name="Larimer J."/>
            <person name="McCowan C."/>
            <person name="Murphy C."/>
            <person name="Pearson M."/>
            <person name="Poon T.W."/>
            <person name="Priest M."/>
            <person name="Roberts A."/>
            <person name="Saif S."/>
            <person name="Shea T."/>
            <person name="Sykes S."/>
            <person name="Wortman J."/>
            <person name="Nusbaum C."/>
            <person name="Birren B."/>
        </authorList>
    </citation>
    <scope>NUCLEOTIDE SEQUENCE [LARGE SCALE GENOMIC DNA]</scope>
    <source>
        <strain evidence="5 6">P1569</strain>
    </source>
</reference>
<feature type="region of interest" description="Disordered" evidence="3">
    <location>
        <begin position="140"/>
        <end position="181"/>
    </location>
</feature>
<feature type="compositionally biased region" description="Basic and acidic residues" evidence="3">
    <location>
        <begin position="156"/>
        <end position="168"/>
    </location>
</feature>
<dbReference type="Proteomes" id="UP000018721">
    <property type="component" value="Unassembled WGS sequence"/>
</dbReference>
<evidence type="ECO:0000256" key="2">
    <source>
        <dbReference type="ARBA" id="ARBA00022723"/>
    </source>
</evidence>
<protein>
    <recommendedName>
        <fullName evidence="4">DDE Tnp4 domain-containing protein</fullName>
    </recommendedName>
</protein>